<gene>
    <name evidence="2" type="ORF">CXX69_04070</name>
</gene>
<protein>
    <submittedName>
        <fullName evidence="2">Uncharacterized protein</fullName>
    </submittedName>
</protein>
<proteinExistence type="predicted"/>
<dbReference type="Proteomes" id="UP000248161">
    <property type="component" value="Unassembled WGS sequence"/>
</dbReference>
<reference evidence="2 3" key="1">
    <citation type="journal article" date="2015" name="Nat. Commun.">
        <title>Genomic and transcriptomic evidence for scavenging of diverse organic compounds by widespread deep-sea archaea.</title>
        <authorList>
            <person name="Li M."/>
            <person name="Baker B.J."/>
            <person name="Anantharaman K."/>
            <person name="Jain S."/>
            <person name="Breier J.A."/>
            <person name="Dick G.J."/>
        </authorList>
    </citation>
    <scope>NUCLEOTIDE SEQUENCE [LARGE SCALE GENOMIC DNA]</scope>
    <source>
        <strain evidence="2">Cayman_51_deep</strain>
    </source>
</reference>
<accession>A0A2V3HUG7</accession>
<dbReference type="AlphaFoldDB" id="A0A2V3HUG7"/>
<evidence type="ECO:0000313" key="2">
    <source>
        <dbReference type="EMBL" id="PXF21391.1"/>
    </source>
</evidence>
<evidence type="ECO:0000256" key="1">
    <source>
        <dbReference type="SAM" id="MobiDB-lite"/>
    </source>
</evidence>
<evidence type="ECO:0000313" key="3">
    <source>
        <dbReference type="Proteomes" id="UP000248161"/>
    </source>
</evidence>
<feature type="region of interest" description="Disordered" evidence="1">
    <location>
        <begin position="178"/>
        <end position="207"/>
    </location>
</feature>
<name>A0A2V3HUG7_9ARCH</name>
<comment type="caution">
    <text evidence="2">The sequence shown here is derived from an EMBL/GenBank/DDBJ whole genome shotgun (WGS) entry which is preliminary data.</text>
</comment>
<sequence length="292" mass="31837">MDGEGGAPRLNRYQLQSIEKSLFELTRKQKSQAVPVDLPVPAFWSSVGQLLHHLEMELAETIRDEGMSAKAQLKSRRLGIIRTCVSDLTRLRLNAFTQHAVLSNLLKSPQGDAMSVSASFQSMDWERHDPSERAYHSGVGHLVEKYKHEVSWNALLRGSTIEIPGAPEISGHAPLTEFTEQDEKVSTPTPAAVRTPQSGNWEDPEFDEEDRIRQMDGFPDRATGAAPAAPVGEAPAEEESGLCRILILQDLSEPIITEDGSEITLTAGDVESCPTPIADNLIAAGLAEPAPL</sequence>
<organism evidence="2 3">
    <name type="scientific">Candidatus Thalassarchaeum betae</name>
    <dbReference type="NCBI Taxonomy" id="2599289"/>
    <lineage>
        <taxon>Archaea</taxon>
        <taxon>Methanobacteriati</taxon>
        <taxon>Thermoplasmatota</taxon>
        <taxon>Candidatus Poseidoniia</taxon>
        <taxon>Candidatus Poseidoniales</taxon>
        <taxon>Candidatus Thalassarchaeaceae</taxon>
        <taxon>Candidatus Thalassarchaeum</taxon>
    </lineage>
</organism>
<dbReference type="EMBL" id="PSPG01000008">
    <property type="protein sequence ID" value="PXF21391.1"/>
    <property type="molecule type" value="Genomic_DNA"/>
</dbReference>